<gene>
    <name evidence="3" type="primary">lptC</name>
    <name evidence="3" type="ORF">ACFSKO_02985</name>
</gene>
<evidence type="ECO:0000313" key="4">
    <source>
        <dbReference type="Proteomes" id="UP001597294"/>
    </source>
</evidence>
<dbReference type="RefSeq" id="WP_380248255.1">
    <property type="nucleotide sequence ID" value="NZ_JBHUII010000001.1"/>
</dbReference>
<proteinExistence type="predicted"/>
<accession>A0ABW5BFY9</accession>
<keyword evidence="2" id="KW-0472">Membrane</keyword>
<dbReference type="Pfam" id="PF06835">
    <property type="entry name" value="LptC"/>
    <property type="match status" value="1"/>
</dbReference>
<dbReference type="InterPro" id="IPR010664">
    <property type="entry name" value="LipoPS_assembly_LptC-rel"/>
</dbReference>
<keyword evidence="2" id="KW-0812">Transmembrane</keyword>
<dbReference type="InterPro" id="IPR026265">
    <property type="entry name" value="LptC"/>
</dbReference>
<reference evidence="4" key="1">
    <citation type="journal article" date="2019" name="Int. J. Syst. Evol. Microbiol.">
        <title>The Global Catalogue of Microorganisms (GCM) 10K type strain sequencing project: providing services to taxonomists for standard genome sequencing and annotation.</title>
        <authorList>
            <consortium name="The Broad Institute Genomics Platform"/>
            <consortium name="The Broad Institute Genome Sequencing Center for Infectious Disease"/>
            <person name="Wu L."/>
            <person name="Ma J."/>
        </authorList>
    </citation>
    <scope>NUCLEOTIDE SEQUENCE [LARGE SCALE GENOMIC DNA]</scope>
    <source>
        <strain evidence="4">CGMCC 4.7192</strain>
    </source>
</reference>
<feature type="compositionally biased region" description="Polar residues" evidence="1">
    <location>
        <begin position="1"/>
        <end position="15"/>
    </location>
</feature>
<name>A0ABW5BFY9_9PROT</name>
<dbReference type="EMBL" id="JBHUII010000001">
    <property type="protein sequence ID" value="MFD2204555.1"/>
    <property type="molecule type" value="Genomic_DNA"/>
</dbReference>
<protein>
    <submittedName>
        <fullName evidence="3">LPS export ABC transporter periplasmic protein LptC</fullName>
    </submittedName>
</protein>
<dbReference type="Proteomes" id="UP001597294">
    <property type="component" value="Unassembled WGS sequence"/>
</dbReference>
<organism evidence="3 4">
    <name type="scientific">Kiloniella antarctica</name>
    <dbReference type="NCBI Taxonomy" id="1550907"/>
    <lineage>
        <taxon>Bacteria</taxon>
        <taxon>Pseudomonadati</taxon>
        <taxon>Pseudomonadota</taxon>
        <taxon>Alphaproteobacteria</taxon>
        <taxon>Rhodospirillales</taxon>
        <taxon>Kiloniellaceae</taxon>
        <taxon>Kiloniella</taxon>
    </lineage>
</organism>
<evidence type="ECO:0000313" key="3">
    <source>
        <dbReference type="EMBL" id="MFD2204555.1"/>
    </source>
</evidence>
<sequence length="234" mass="25273">MSTSQRSTDNATNLALTGPEDTTPVKPPRFSGGNAYSVFVSIAKVTLPFFAIVLILLVIVWPQLEKQVISEGTAIGNSILETSTPDTLSALNPKYLGLDEKDQPFTIIADLAEQSSERESEIFLTLPKADITLEDGTWLALSAQSGVYDRDEKYLNLNGNVNIFQDQGFQIVTEEAMLDAKSGSAFGQLPVQGHGPSGTINSEGFIITDRGQRITFTGKSHLIILPGAQEALKK</sequence>
<evidence type="ECO:0000256" key="2">
    <source>
        <dbReference type="SAM" id="Phobius"/>
    </source>
</evidence>
<keyword evidence="4" id="KW-1185">Reference proteome</keyword>
<feature type="region of interest" description="Disordered" evidence="1">
    <location>
        <begin position="1"/>
        <end position="25"/>
    </location>
</feature>
<evidence type="ECO:0000256" key="1">
    <source>
        <dbReference type="SAM" id="MobiDB-lite"/>
    </source>
</evidence>
<comment type="caution">
    <text evidence="3">The sequence shown here is derived from an EMBL/GenBank/DDBJ whole genome shotgun (WGS) entry which is preliminary data.</text>
</comment>
<feature type="transmembrane region" description="Helical" evidence="2">
    <location>
        <begin position="35"/>
        <end position="61"/>
    </location>
</feature>
<dbReference type="Gene3D" id="2.60.450.10">
    <property type="entry name" value="Lipopolysaccharide (LPS) transport protein A like domain"/>
    <property type="match status" value="1"/>
</dbReference>
<dbReference type="NCBIfam" id="TIGR04409">
    <property type="entry name" value="LptC_YrbK"/>
    <property type="match status" value="1"/>
</dbReference>
<keyword evidence="2" id="KW-1133">Transmembrane helix</keyword>